<name>A0ABS9J5S4_9FLAO</name>
<proteinExistence type="predicted"/>
<accession>A0ABS9J5S4</accession>
<dbReference type="RefSeq" id="WP_236959717.1">
    <property type="nucleotide sequence ID" value="NZ_JAETXX010000009.1"/>
</dbReference>
<sequence>MTTLVSKHKLIKSYKLDFGYIEIYPKFVIGIINDGIDLSLENLSDLIAIADIHYRNKNYSYISYRKNAYAINPTLYEYIKDIDNLKLLAIVSSKELYRHNFKIEKYFYGKEMKLFKNLEDSVKWVLKKMD</sequence>
<dbReference type="InterPro" id="IPR036513">
    <property type="entry name" value="STAS_dom_sf"/>
</dbReference>
<organism evidence="1 2">
    <name type="scientific">Joostella atrarenae</name>
    <dbReference type="NCBI Taxonomy" id="679257"/>
    <lineage>
        <taxon>Bacteria</taxon>
        <taxon>Pseudomonadati</taxon>
        <taxon>Bacteroidota</taxon>
        <taxon>Flavobacteriia</taxon>
        <taxon>Flavobacteriales</taxon>
        <taxon>Flavobacteriaceae</taxon>
        <taxon>Joostella</taxon>
    </lineage>
</organism>
<dbReference type="EMBL" id="JAETXX010000009">
    <property type="protein sequence ID" value="MCF8715754.1"/>
    <property type="molecule type" value="Genomic_DNA"/>
</dbReference>
<evidence type="ECO:0000313" key="2">
    <source>
        <dbReference type="Proteomes" id="UP000829517"/>
    </source>
</evidence>
<comment type="caution">
    <text evidence="1">The sequence shown here is derived from an EMBL/GenBank/DDBJ whole genome shotgun (WGS) entry which is preliminary data.</text>
</comment>
<keyword evidence="2" id="KW-1185">Reference proteome</keyword>
<dbReference type="Proteomes" id="UP000829517">
    <property type="component" value="Unassembled WGS sequence"/>
</dbReference>
<evidence type="ECO:0000313" key="1">
    <source>
        <dbReference type="EMBL" id="MCF8715754.1"/>
    </source>
</evidence>
<protein>
    <submittedName>
        <fullName evidence="1">STAS/SEC14 domain-containing protein</fullName>
    </submittedName>
</protein>
<dbReference type="SUPFAM" id="SSF52091">
    <property type="entry name" value="SpoIIaa-like"/>
    <property type="match status" value="1"/>
</dbReference>
<reference evidence="1 2" key="1">
    <citation type="submission" date="2021-01" db="EMBL/GenBank/DDBJ databases">
        <title>Genome sequencing of Joostella atrarenae M1-2 (= KCTC 23194).</title>
        <authorList>
            <person name="Zakaria M.R."/>
            <person name="Lam M.Q."/>
            <person name="Chong C.S."/>
        </authorList>
    </citation>
    <scope>NUCLEOTIDE SEQUENCE [LARGE SCALE GENOMIC DNA]</scope>
    <source>
        <strain evidence="1 2">M1-2</strain>
    </source>
</reference>
<gene>
    <name evidence="1" type="ORF">JM658_13040</name>
</gene>